<evidence type="ECO:0000313" key="3">
    <source>
        <dbReference type="EMBL" id="PIC14839.1"/>
    </source>
</evidence>
<name>A0A2G5SIU8_9PELO</name>
<feature type="domain" description="DUF38" evidence="1">
    <location>
        <begin position="207"/>
        <end position="326"/>
    </location>
</feature>
<evidence type="ECO:0000313" key="4">
    <source>
        <dbReference type="Proteomes" id="UP000230233"/>
    </source>
</evidence>
<accession>A0A2G5SIU8</accession>
<reference evidence="4" key="1">
    <citation type="submission" date="2017-10" db="EMBL/GenBank/DDBJ databases">
        <title>Rapid genome shrinkage in a self-fertile nematode reveals novel sperm competition proteins.</title>
        <authorList>
            <person name="Yin D."/>
            <person name="Schwarz E.M."/>
            <person name="Thomas C.G."/>
            <person name="Felde R.L."/>
            <person name="Korf I.F."/>
            <person name="Cutter A.D."/>
            <person name="Schartner C.M."/>
            <person name="Ralston E.J."/>
            <person name="Meyer B.J."/>
            <person name="Haag E.S."/>
        </authorList>
    </citation>
    <scope>NUCLEOTIDE SEQUENCE [LARGE SCALE GENOMIC DNA]</scope>
    <source>
        <strain evidence="4">JU1422</strain>
    </source>
</reference>
<organism evidence="3 4">
    <name type="scientific">Caenorhabditis nigoni</name>
    <dbReference type="NCBI Taxonomy" id="1611254"/>
    <lineage>
        <taxon>Eukaryota</taxon>
        <taxon>Metazoa</taxon>
        <taxon>Ecdysozoa</taxon>
        <taxon>Nematoda</taxon>
        <taxon>Chromadorea</taxon>
        <taxon>Rhabditida</taxon>
        <taxon>Rhabditina</taxon>
        <taxon>Rhabditomorpha</taxon>
        <taxon>Rhabditoidea</taxon>
        <taxon>Rhabditidae</taxon>
        <taxon>Peloderinae</taxon>
        <taxon>Caenorhabditis</taxon>
    </lineage>
</organism>
<protein>
    <recommendedName>
        <fullName evidence="5">Mos1 transposase HTH domain-containing protein</fullName>
    </recommendedName>
</protein>
<dbReference type="InterPro" id="IPR002900">
    <property type="entry name" value="DUF38/FTH_CAE_spp"/>
</dbReference>
<dbReference type="InterPro" id="IPR040161">
    <property type="entry name" value="FB224"/>
</dbReference>
<sequence>MESIPEFLKSNDHHLKFCILYEVALKRPIFDSYRSFCEAVGQGAMEYPDFEFWYHRFRQGKLDFDYDRSVDPVPKALMDMPVNLMRKITKELDPFERKVFSFEMFFKFSNSFPEDPSVPRTAPSKNSPIRFRQFLRKYMYNDTGCLFQKSKLYEECYIKKCLEYLTPVFKIPNIQVNYLYLRKMEEREHFFGERRKTPDLDELLSVPLHVKEVYISGYDVNRVIHFLSAMKPGHLKSISLGFDGMWSVRRENFEAIFETDQFKMVKEVTIDSNVEFHMEDLVNFSHLRSFECRLKDNMEPDEVLRIPDIVSKFGEFESCVMSFYHSMYRYPLKKFYEVLGEEVPEEPLEKLTLHYQIPESNKHLEFEIVDATMRCFIKIRKIR</sequence>
<dbReference type="GO" id="GO:0045087">
    <property type="term" value="P:innate immune response"/>
    <property type="evidence" value="ECO:0007669"/>
    <property type="project" value="TreeGrafter"/>
</dbReference>
<keyword evidence="4" id="KW-1185">Reference proteome</keyword>
<dbReference type="PANTHER" id="PTHR23015:SF4">
    <property type="entry name" value="DUF38 DOMAIN-CONTAINING PROTEIN-RELATED"/>
    <property type="match status" value="1"/>
</dbReference>
<gene>
    <name evidence="3" type="ORF">B9Z55_027011</name>
</gene>
<dbReference type="Pfam" id="PF01827">
    <property type="entry name" value="FTH"/>
    <property type="match status" value="1"/>
</dbReference>
<dbReference type="InterPro" id="IPR041426">
    <property type="entry name" value="Mos1_HTH"/>
</dbReference>
<evidence type="ECO:0000259" key="1">
    <source>
        <dbReference type="Pfam" id="PF01827"/>
    </source>
</evidence>
<dbReference type="EMBL" id="PDUG01000007">
    <property type="protein sequence ID" value="PIC14839.1"/>
    <property type="molecule type" value="Genomic_DNA"/>
</dbReference>
<dbReference type="AlphaFoldDB" id="A0A2G5SIU8"/>
<dbReference type="PANTHER" id="PTHR23015">
    <property type="entry name" value="UNCHARACTERIZED C.ELEGANS PROTEIN"/>
    <property type="match status" value="1"/>
</dbReference>
<dbReference type="Proteomes" id="UP000230233">
    <property type="component" value="Unassembled WGS sequence"/>
</dbReference>
<dbReference type="Pfam" id="PF17906">
    <property type="entry name" value="HTH_48"/>
    <property type="match status" value="1"/>
</dbReference>
<feature type="domain" description="Mos1 transposase HTH" evidence="2">
    <location>
        <begin position="13"/>
        <end position="61"/>
    </location>
</feature>
<proteinExistence type="predicted"/>
<evidence type="ECO:0008006" key="5">
    <source>
        <dbReference type="Google" id="ProtNLM"/>
    </source>
</evidence>
<comment type="caution">
    <text evidence="3">The sequence shown here is derived from an EMBL/GenBank/DDBJ whole genome shotgun (WGS) entry which is preliminary data.</text>
</comment>
<evidence type="ECO:0000259" key="2">
    <source>
        <dbReference type="Pfam" id="PF17906"/>
    </source>
</evidence>
<dbReference type="Gene3D" id="1.10.10.1450">
    <property type="match status" value="1"/>
</dbReference>